<proteinExistence type="predicted"/>
<keyword evidence="5" id="KW-1133">Transmembrane helix</keyword>
<dbReference type="NCBIfam" id="TIGR02532">
    <property type="entry name" value="IV_pilin_GFxxxE"/>
    <property type="match status" value="1"/>
</dbReference>
<keyword evidence="3" id="KW-0574">Periplasm</keyword>
<evidence type="ECO:0000313" key="6">
    <source>
        <dbReference type="EMBL" id="RIH84896.1"/>
    </source>
</evidence>
<evidence type="ECO:0000256" key="2">
    <source>
        <dbReference type="ARBA" id="ARBA00004418"/>
    </source>
</evidence>
<evidence type="ECO:0000256" key="5">
    <source>
        <dbReference type="SAM" id="Phobius"/>
    </source>
</evidence>
<dbReference type="GO" id="GO:0009279">
    <property type="term" value="C:cell outer membrane"/>
    <property type="evidence" value="ECO:0007669"/>
    <property type="project" value="UniProtKB-SubCell"/>
</dbReference>
<dbReference type="InterPro" id="IPR012902">
    <property type="entry name" value="N_methyl_site"/>
</dbReference>
<dbReference type="RefSeq" id="WP_119278700.1">
    <property type="nucleotide sequence ID" value="NZ_QWLA01000050.1"/>
</dbReference>
<gene>
    <name evidence="6" type="ORF">Mrose_02461</name>
</gene>
<keyword evidence="5" id="KW-0472">Membrane</keyword>
<comment type="subcellular location">
    <subcellularLocation>
        <location evidence="1">Cell outer membrane</location>
        <topology evidence="1">Single-pass membrane protein</topology>
    </subcellularLocation>
    <subcellularLocation>
        <location evidence="2">Periplasm</location>
    </subcellularLocation>
</comment>
<reference evidence="6 7" key="1">
    <citation type="submission" date="2018-08" db="EMBL/GenBank/DDBJ databases">
        <title>Meiothermus roseus NBRC 110900 genome sequencing project.</title>
        <authorList>
            <person name="Da Costa M.S."/>
            <person name="Albuquerque L."/>
            <person name="Raposo P."/>
            <person name="Froufe H.J.C."/>
            <person name="Barroso C.S."/>
            <person name="Egas C."/>
        </authorList>
    </citation>
    <scope>NUCLEOTIDE SEQUENCE [LARGE SCALE GENOMIC DNA]</scope>
    <source>
        <strain evidence="6 7">NBRC 110900</strain>
    </source>
</reference>
<keyword evidence="4" id="KW-0998">Cell outer membrane</keyword>
<keyword evidence="7" id="KW-1185">Reference proteome</keyword>
<name>A0A399EMP0_9DEIN</name>
<evidence type="ECO:0000313" key="7">
    <source>
        <dbReference type="Proteomes" id="UP000265341"/>
    </source>
</evidence>
<dbReference type="OrthoDB" id="31478at2"/>
<keyword evidence="5" id="KW-0812">Transmembrane</keyword>
<dbReference type="SUPFAM" id="SSF54523">
    <property type="entry name" value="Pili subunits"/>
    <property type="match status" value="1"/>
</dbReference>
<dbReference type="AlphaFoldDB" id="A0A399EMP0"/>
<organism evidence="6 7">
    <name type="scientific">Calidithermus roseus</name>
    <dbReference type="NCBI Taxonomy" id="1644118"/>
    <lineage>
        <taxon>Bacteria</taxon>
        <taxon>Thermotogati</taxon>
        <taxon>Deinococcota</taxon>
        <taxon>Deinococci</taxon>
        <taxon>Thermales</taxon>
        <taxon>Thermaceae</taxon>
        <taxon>Calidithermus</taxon>
    </lineage>
</organism>
<dbReference type="Proteomes" id="UP000265341">
    <property type="component" value="Unassembled WGS sequence"/>
</dbReference>
<feature type="transmembrane region" description="Helical" evidence="5">
    <location>
        <begin position="6"/>
        <end position="30"/>
    </location>
</feature>
<dbReference type="Pfam" id="PF07963">
    <property type="entry name" value="N_methyl"/>
    <property type="match status" value="1"/>
</dbReference>
<dbReference type="InterPro" id="IPR045584">
    <property type="entry name" value="Pilin-like"/>
</dbReference>
<sequence>MSRKGFSIIELVVALAVLTVVLGLVVGYFARNAQLTRRTQAANEVQDRVRAVMQLVTQDLQLAGSSRFVSSTGAVSTILNACTVENCLVASDGGVRDTFGVAYATSLRPIGTACRQVVYSFSGDTLQRKDVGDGDCSTDPTTVAAVPVADNILALDIRYRCSNDNLLNNYPDPANCPAGSAYPRSAVVSVVGRSTNQVGNVTSTTYPTVSGSVTCPAGYVCYAMTQEVLMPNLKDQ</sequence>
<evidence type="ECO:0000256" key="4">
    <source>
        <dbReference type="ARBA" id="ARBA00023237"/>
    </source>
</evidence>
<comment type="caution">
    <text evidence="6">The sequence shown here is derived from an EMBL/GenBank/DDBJ whole genome shotgun (WGS) entry which is preliminary data.</text>
</comment>
<protein>
    <recommendedName>
        <fullName evidence="8">Verru Chthon cassette protein C</fullName>
    </recommendedName>
</protein>
<dbReference type="GO" id="GO:0042597">
    <property type="term" value="C:periplasmic space"/>
    <property type="evidence" value="ECO:0007669"/>
    <property type="project" value="UniProtKB-SubCell"/>
</dbReference>
<accession>A0A399EMP0</accession>
<evidence type="ECO:0000256" key="1">
    <source>
        <dbReference type="ARBA" id="ARBA00004203"/>
    </source>
</evidence>
<evidence type="ECO:0000256" key="3">
    <source>
        <dbReference type="ARBA" id="ARBA00022764"/>
    </source>
</evidence>
<evidence type="ECO:0008006" key="8">
    <source>
        <dbReference type="Google" id="ProtNLM"/>
    </source>
</evidence>
<dbReference type="EMBL" id="QWLA01000050">
    <property type="protein sequence ID" value="RIH84896.1"/>
    <property type="molecule type" value="Genomic_DNA"/>
</dbReference>